<evidence type="ECO:0008006" key="4">
    <source>
        <dbReference type="Google" id="ProtNLM"/>
    </source>
</evidence>
<name>A0ABV7H993_9GAMM</name>
<comment type="caution">
    <text evidence="2">The sequence shown here is derived from an EMBL/GenBank/DDBJ whole genome shotgun (WGS) entry which is preliminary data.</text>
</comment>
<protein>
    <recommendedName>
        <fullName evidence="4">Glycine zipper 2TM domain-containing protein</fullName>
    </recommendedName>
</protein>
<feature type="compositionally biased region" description="Basic and acidic residues" evidence="1">
    <location>
        <begin position="188"/>
        <end position="198"/>
    </location>
</feature>
<dbReference type="EMBL" id="JBHRSZ010000002">
    <property type="protein sequence ID" value="MFC3150287.1"/>
    <property type="molecule type" value="Genomic_DNA"/>
</dbReference>
<evidence type="ECO:0000256" key="1">
    <source>
        <dbReference type="SAM" id="MobiDB-lite"/>
    </source>
</evidence>
<accession>A0ABV7H993</accession>
<evidence type="ECO:0000313" key="3">
    <source>
        <dbReference type="Proteomes" id="UP001595476"/>
    </source>
</evidence>
<gene>
    <name evidence="2" type="ORF">ACFOEK_04545</name>
</gene>
<feature type="region of interest" description="Disordered" evidence="1">
    <location>
        <begin position="172"/>
        <end position="198"/>
    </location>
</feature>
<keyword evidence="3" id="KW-1185">Reference proteome</keyword>
<dbReference type="Proteomes" id="UP001595476">
    <property type="component" value="Unassembled WGS sequence"/>
</dbReference>
<evidence type="ECO:0000313" key="2">
    <source>
        <dbReference type="EMBL" id="MFC3150287.1"/>
    </source>
</evidence>
<proteinExistence type="predicted"/>
<organism evidence="2 3">
    <name type="scientific">Litoribrevibacter euphylliae</name>
    <dbReference type="NCBI Taxonomy" id="1834034"/>
    <lineage>
        <taxon>Bacteria</taxon>
        <taxon>Pseudomonadati</taxon>
        <taxon>Pseudomonadota</taxon>
        <taxon>Gammaproteobacteria</taxon>
        <taxon>Oceanospirillales</taxon>
        <taxon>Oceanospirillaceae</taxon>
        <taxon>Litoribrevibacter</taxon>
    </lineage>
</organism>
<sequence>MRCIPFSVGDRRSFSSFLARTRDNMRINELLRISLLFGVLFKVTFVNAEPVYLAQEIQYGKVVTHQIYKVDPTYGRGALLGAITGAVIAENARGWGALGGAIVGAGLEGAITSGEEAHKVVVQLTNGQSFSIATPPNKLRQGDCVAVEQSGRGAEIFKVNYQFCQDAQKRDQQQTYQQANNPAPYQQDRYRDERAVKAEKCDDARSRLRYAKDSKYNRVLADVQRYCQD</sequence>
<reference evidence="3" key="1">
    <citation type="journal article" date="2019" name="Int. J. Syst. Evol. Microbiol.">
        <title>The Global Catalogue of Microorganisms (GCM) 10K type strain sequencing project: providing services to taxonomists for standard genome sequencing and annotation.</title>
        <authorList>
            <consortium name="The Broad Institute Genomics Platform"/>
            <consortium name="The Broad Institute Genome Sequencing Center for Infectious Disease"/>
            <person name="Wu L."/>
            <person name="Ma J."/>
        </authorList>
    </citation>
    <scope>NUCLEOTIDE SEQUENCE [LARGE SCALE GENOMIC DNA]</scope>
    <source>
        <strain evidence="3">KCTC 52438</strain>
    </source>
</reference>
<dbReference type="RefSeq" id="WP_386716813.1">
    <property type="nucleotide sequence ID" value="NZ_JBHRSZ010000002.1"/>
</dbReference>
<feature type="compositionally biased region" description="Polar residues" evidence="1">
    <location>
        <begin position="173"/>
        <end position="184"/>
    </location>
</feature>